<evidence type="ECO:0000256" key="2">
    <source>
        <dbReference type="ARBA" id="ARBA00009129"/>
    </source>
</evidence>
<dbReference type="FunFam" id="3.40.50.720:FF:000084">
    <property type="entry name" value="Short-chain dehydrogenase reductase"/>
    <property type="match status" value="1"/>
</dbReference>
<keyword evidence="7" id="KW-1185">Reference proteome</keyword>
<dbReference type="SUPFAM" id="SSF51735">
    <property type="entry name" value="NAD(P)-binding Rossmann-fold domains"/>
    <property type="match status" value="1"/>
</dbReference>
<dbReference type="PANTHER" id="PTHR48107:SF16">
    <property type="entry name" value="NADPH-DEPENDENT ALDEHYDE REDUCTASE 1, CHLOROPLASTIC"/>
    <property type="match status" value="1"/>
</dbReference>
<dbReference type="InterPro" id="IPR002347">
    <property type="entry name" value="SDR_fam"/>
</dbReference>
<dbReference type="Pfam" id="PF13561">
    <property type="entry name" value="adh_short_C2"/>
    <property type="match status" value="1"/>
</dbReference>
<evidence type="ECO:0000259" key="5">
    <source>
        <dbReference type="Pfam" id="PF05532"/>
    </source>
</evidence>
<keyword evidence="3" id="KW-0560">Oxidoreductase</keyword>
<dbReference type="InterPro" id="IPR036629">
    <property type="entry name" value="YjbJ_sf"/>
</dbReference>
<evidence type="ECO:0000313" key="7">
    <source>
        <dbReference type="Proteomes" id="UP000625210"/>
    </source>
</evidence>
<dbReference type="AlphaFoldDB" id="A0A8J2YC10"/>
<dbReference type="CDD" id="cd05355">
    <property type="entry name" value="SDR_c1"/>
    <property type="match status" value="1"/>
</dbReference>
<evidence type="ECO:0000256" key="3">
    <source>
        <dbReference type="ARBA" id="ARBA00023002"/>
    </source>
</evidence>
<dbReference type="SUPFAM" id="SSF69047">
    <property type="entry name" value="Hypothetical protein YjbJ"/>
    <property type="match status" value="1"/>
</dbReference>
<comment type="caution">
    <text evidence="6">The sequence shown here is derived from an EMBL/GenBank/DDBJ whole genome shotgun (WGS) entry which is preliminary data.</text>
</comment>
<evidence type="ECO:0000256" key="1">
    <source>
        <dbReference type="ARBA" id="ARBA00006484"/>
    </source>
</evidence>
<feature type="region of interest" description="Disordered" evidence="4">
    <location>
        <begin position="51"/>
        <end position="108"/>
    </location>
</feature>
<dbReference type="InterPro" id="IPR008462">
    <property type="entry name" value="CsbD"/>
</dbReference>
<accession>A0A8J2YC10</accession>
<evidence type="ECO:0000256" key="4">
    <source>
        <dbReference type="SAM" id="MobiDB-lite"/>
    </source>
</evidence>
<reference evidence="6" key="2">
    <citation type="submission" date="2020-09" db="EMBL/GenBank/DDBJ databases">
        <authorList>
            <person name="Sun Q."/>
            <person name="Zhou Y."/>
        </authorList>
    </citation>
    <scope>NUCLEOTIDE SEQUENCE</scope>
    <source>
        <strain evidence="6">CGMCC 1.15179</strain>
    </source>
</reference>
<proteinExistence type="inferred from homology"/>
<dbReference type="Proteomes" id="UP000625210">
    <property type="component" value="Unassembled WGS sequence"/>
</dbReference>
<dbReference type="Pfam" id="PF05532">
    <property type="entry name" value="CsbD"/>
    <property type="match status" value="1"/>
</dbReference>
<dbReference type="Gene3D" id="1.10.1470.10">
    <property type="entry name" value="YjbJ"/>
    <property type="match status" value="1"/>
</dbReference>
<gene>
    <name evidence="6" type="ORF">GCM10011571_34620</name>
</gene>
<protein>
    <submittedName>
        <fullName evidence="6">NAD(P)-dependent oxidoreductase</fullName>
    </submittedName>
</protein>
<dbReference type="PROSITE" id="PS00061">
    <property type="entry name" value="ADH_SHORT"/>
    <property type="match status" value="1"/>
</dbReference>
<dbReference type="PRINTS" id="PR00080">
    <property type="entry name" value="SDRFAMILY"/>
</dbReference>
<feature type="domain" description="CsbD-like" evidence="5">
    <location>
        <begin position="4"/>
        <end position="56"/>
    </location>
</feature>
<name>A0A8J2YC10_9BACL</name>
<dbReference type="InterPro" id="IPR020904">
    <property type="entry name" value="Sc_DH/Rdtase_CS"/>
</dbReference>
<evidence type="ECO:0000313" key="6">
    <source>
        <dbReference type="EMBL" id="GGE29561.1"/>
    </source>
</evidence>
<sequence>MNRDTLKGNWKQVKGEVKKQWGRLTENDLMEIEGDEEKLIGKLQERYGKTREEAKREVGQHVTQRSYPNRRVTMAAEKDSLPPPQEQSRQPGIESKMTPRPQVELPEYKGSGKLKDKVALITGGDSGIGRAVAVAFAKEGADIAIVYLDEHGDAEETQFLVQEEGRRCLLLAGDVGEEAFCQHAVKQTVQELSGLDILVNNAAEQHPDEEGLKNIDAKQLQRTFQTNIYSMFYLTRAALPHLQEGDSIINTTSVVAYQGSPLLIDYSATKGAIVSFTRSLSQALVSQGIRVNGVAPGPTWTPLIPATFPKDHVKQFGTETPMGRSGEPAEVAPSYVFLASTDSSYITGQFIHANGGDVING</sequence>
<comment type="similarity">
    <text evidence="1">Belongs to the short-chain dehydrogenases/reductases (SDR) family.</text>
</comment>
<dbReference type="InterPro" id="IPR036291">
    <property type="entry name" value="NAD(P)-bd_dom_sf"/>
</dbReference>
<dbReference type="GO" id="GO:0008206">
    <property type="term" value="P:bile acid metabolic process"/>
    <property type="evidence" value="ECO:0007669"/>
    <property type="project" value="UniProtKB-ARBA"/>
</dbReference>
<dbReference type="GO" id="GO:0016614">
    <property type="term" value="F:oxidoreductase activity, acting on CH-OH group of donors"/>
    <property type="evidence" value="ECO:0007669"/>
    <property type="project" value="UniProtKB-ARBA"/>
</dbReference>
<organism evidence="6 7">
    <name type="scientific">Marinithermofilum abyssi</name>
    <dbReference type="NCBI Taxonomy" id="1571185"/>
    <lineage>
        <taxon>Bacteria</taxon>
        <taxon>Bacillati</taxon>
        <taxon>Bacillota</taxon>
        <taxon>Bacilli</taxon>
        <taxon>Bacillales</taxon>
        <taxon>Thermoactinomycetaceae</taxon>
        <taxon>Marinithermofilum</taxon>
    </lineage>
</organism>
<reference evidence="6" key="1">
    <citation type="journal article" date="2014" name="Int. J. Syst. Evol. Microbiol.">
        <title>Complete genome sequence of Corynebacterium casei LMG S-19264T (=DSM 44701T), isolated from a smear-ripened cheese.</title>
        <authorList>
            <consortium name="US DOE Joint Genome Institute (JGI-PGF)"/>
            <person name="Walter F."/>
            <person name="Albersmeier A."/>
            <person name="Kalinowski J."/>
            <person name="Ruckert C."/>
        </authorList>
    </citation>
    <scope>NUCLEOTIDE SEQUENCE</scope>
    <source>
        <strain evidence="6">CGMCC 1.15179</strain>
    </source>
</reference>
<dbReference type="PRINTS" id="PR00081">
    <property type="entry name" value="GDHRDH"/>
</dbReference>
<dbReference type="PANTHER" id="PTHR48107">
    <property type="entry name" value="NADPH-DEPENDENT ALDEHYDE REDUCTASE-LIKE PROTEIN, CHLOROPLASTIC-RELATED"/>
    <property type="match status" value="1"/>
</dbReference>
<dbReference type="NCBIfam" id="NF005214">
    <property type="entry name" value="PRK06701.1"/>
    <property type="match status" value="1"/>
</dbReference>
<dbReference type="EMBL" id="BMHQ01000022">
    <property type="protein sequence ID" value="GGE29561.1"/>
    <property type="molecule type" value="Genomic_DNA"/>
</dbReference>
<comment type="similarity">
    <text evidence="2">Belongs to the UPF0337 (CsbD) family.</text>
</comment>
<dbReference type="Gene3D" id="3.40.50.720">
    <property type="entry name" value="NAD(P)-binding Rossmann-like Domain"/>
    <property type="match status" value="1"/>
</dbReference>